<evidence type="ECO:0000256" key="5">
    <source>
        <dbReference type="ARBA" id="ARBA00023136"/>
    </source>
</evidence>
<dbReference type="PROSITE" id="PS51257">
    <property type="entry name" value="PROKAR_LIPOPROTEIN"/>
    <property type="match status" value="1"/>
</dbReference>
<comment type="subcellular location">
    <subcellularLocation>
        <location evidence="1">Cell membrane</location>
    </subcellularLocation>
</comment>
<organism evidence="8 9">
    <name type="scientific">Coprococcus hominis</name>
    <name type="common">ex Liu et al. 2022</name>
    <dbReference type="NCBI Taxonomy" id="2763039"/>
    <lineage>
        <taxon>Bacteria</taxon>
        <taxon>Bacillati</taxon>
        <taxon>Bacillota</taxon>
        <taxon>Clostridia</taxon>
        <taxon>Lachnospirales</taxon>
        <taxon>Lachnospiraceae</taxon>
        <taxon>Coprococcus</taxon>
    </lineage>
</organism>
<evidence type="ECO:0000256" key="2">
    <source>
        <dbReference type="ARBA" id="ARBA00022475"/>
    </source>
</evidence>
<dbReference type="RefSeq" id="WP_117807599.1">
    <property type="nucleotide sequence ID" value="NZ_JACOOX010000003.1"/>
</dbReference>
<dbReference type="EMBL" id="JACOOX010000003">
    <property type="protein sequence ID" value="MBC5662512.1"/>
    <property type="molecule type" value="Genomic_DNA"/>
</dbReference>
<keyword evidence="4 6" id="KW-1133">Transmembrane helix</keyword>
<dbReference type="GO" id="GO:0015081">
    <property type="term" value="F:sodium ion transmembrane transporter activity"/>
    <property type="evidence" value="ECO:0007669"/>
    <property type="project" value="InterPro"/>
</dbReference>
<dbReference type="GO" id="GO:0005886">
    <property type="term" value="C:plasma membrane"/>
    <property type="evidence" value="ECO:0007669"/>
    <property type="project" value="UniProtKB-SubCell"/>
</dbReference>
<gene>
    <name evidence="8" type="ORF">H8S09_06320</name>
</gene>
<feature type="transmembrane region" description="Helical" evidence="6">
    <location>
        <begin position="189"/>
        <end position="209"/>
    </location>
</feature>
<evidence type="ECO:0000256" key="1">
    <source>
        <dbReference type="ARBA" id="ARBA00004236"/>
    </source>
</evidence>
<protein>
    <submittedName>
        <fullName evidence="8">OadG family protein</fullName>
    </submittedName>
</protein>
<evidence type="ECO:0000256" key="4">
    <source>
        <dbReference type="ARBA" id="ARBA00022989"/>
    </source>
</evidence>
<dbReference type="GO" id="GO:0036376">
    <property type="term" value="P:sodium ion export across plasma membrane"/>
    <property type="evidence" value="ECO:0007669"/>
    <property type="project" value="InterPro"/>
</dbReference>
<keyword evidence="2" id="KW-1003">Cell membrane</keyword>
<proteinExistence type="predicted"/>
<feature type="signal peptide" evidence="7">
    <location>
        <begin position="1"/>
        <end position="19"/>
    </location>
</feature>
<evidence type="ECO:0000313" key="9">
    <source>
        <dbReference type="Proteomes" id="UP000615234"/>
    </source>
</evidence>
<evidence type="ECO:0000313" key="8">
    <source>
        <dbReference type="EMBL" id="MBC5662512.1"/>
    </source>
</evidence>
<keyword evidence="3 6" id="KW-0812">Transmembrane</keyword>
<sequence>MKKKLLLIVSMLAVTFMFAGCSASDDNGVKFAYNDQEIAQVAKDACETYQKYASADETYNYVVEAGSDAGISENEIEAVKSFRNIGDECGEFKDFTGEYKIAETEGNVIVTLYADCTEKEALIKVTFVDNSATYNLQRYQLMNQYGYSEEQADEALSSQGMYPYKSTDVEIAANMTFEDKMKAAGTNTLIGMATVFCVLIFISFIIYLLKFVPGFFDKEAKAVKKAAKKAAEAAKTEPVAETKAEDAGSAPAGQIVDIVKTETGESVMNDSELVAVITAAVAAASAGQNAYTTYPSKDKLVTRPIRRIKR</sequence>
<name>A0A8I0AP44_9FIRM</name>
<dbReference type="InterPro" id="IPR005899">
    <property type="entry name" value="Na_pump_deCOase"/>
</dbReference>
<reference evidence="8 9" key="1">
    <citation type="submission" date="2020-08" db="EMBL/GenBank/DDBJ databases">
        <title>Genome public.</title>
        <authorList>
            <person name="Liu C."/>
            <person name="Sun Q."/>
        </authorList>
    </citation>
    <scope>NUCLEOTIDE SEQUENCE [LARGE SCALE GENOMIC DNA]</scope>
    <source>
        <strain evidence="8 9">NSJ-10</strain>
    </source>
</reference>
<dbReference type="Pfam" id="PF04277">
    <property type="entry name" value="OAD_gamma"/>
    <property type="match status" value="1"/>
</dbReference>
<evidence type="ECO:0000256" key="7">
    <source>
        <dbReference type="SAM" id="SignalP"/>
    </source>
</evidence>
<keyword evidence="9" id="KW-1185">Reference proteome</keyword>
<dbReference type="AlphaFoldDB" id="A0A8I0AP44"/>
<evidence type="ECO:0000256" key="6">
    <source>
        <dbReference type="SAM" id="Phobius"/>
    </source>
</evidence>
<keyword evidence="7" id="KW-0732">Signal</keyword>
<evidence type="ECO:0000256" key="3">
    <source>
        <dbReference type="ARBA" id="ARBA00022692"/>
    </source>
</evidence>
<accession>A0A8I0AP44</accession>
<comment type="caution">
    <text evidence="8">The sequence shown here is derived from an EMBL/GenBank/DDBJ whole genome shotgun (WGS) entry which is preliminary data.</text>
</comment>
<feature type="chain" id="PRO_5039284492" evidence="7">
    <location>
        <begin position="20"/>
        <end position="310"/>
    </location>
</feature>
<dbReference type="Proteomes" id="UP000615234">
    <property type="component" value="Unassembled WGS sequence"/>
</dbReference>
<keyword evidence="5 6" id="KW-0472">Membrane</keyword>